<dbReference type="KEGG" id="nvn:NVIE_001650"/>
<proteinExistence type="predicted"/>
<dbReference type="Proteomes" id="UP000027093">
    <property type="component" value="Chromosome"/>
</dbReference>
<accession>A0A060HG55</accession>
<dbReference type="EMBL" id="CP007536">
    <property type="protein sequence ID" value="AIC14350.1"/>
    <property type="molecule type" value="Genomic_DNA"/>
</dbReference>
<evidence type="ECO:0000313" key="1">
    <source>
        <dbReference type="EMBL" id="AIC14350.1"/>
    </source>
</evidence>
<dbReference type="HOGENOM" id="CLU_3387502_0_0_2"/>
<evidence type="ECO:0000313" key="2">
    <source>
        <dbReference type="Proteomes" id="UP000027093"/>
    </source>
</evidence>
<reference evidence="1 2" key="1">
    <citation type="journal article" date="2014" name="Int. J. Syst. Evol. Microbiol.">
        <title>Nitrososphaera viennensis gen. nov., sp. nov., an aerobic and mesophilic, ammonia-oxidizing archaeon from soil and a member of the archaeal phylum Thaumarchaeota.</title>
        <authorList>
            <person name="Stieglmeier M."/>
            <person name="Klingl A."/>
            <person name="Alves R.J."/>
            <person name="Rittmann S.K."/>
            <person name="Melcher M."/>
            <person name="Leisch N."/>
            <person name="Schleper C."/>
        </authorList>
    </citation>
    <scope>NUCLEOTIDE SEQUENCE [LARGE SCALE GENOMIC DNA]</scope>
    <source>
        <strain evidence="1">EN76</strain>
    </source>
</reference>
<name>A0A060HG55_9ARCH</name>
<gene>
    <name evidence="1" type="ORF">NVIE_001650</name>
</gene>
<keyword evidence="2" id="KW-1185">Reference proteome</keyword>
<sequence length="32" mass="3469">MPTKLSTIVEKCIEAIRNKILSGCQSKAYSGV</sequence>
<organism evidence="1 2">
    <name type="scientific">Nitrososphaera viennensis EN76</name>
    <dbReference type="NCBI Taxonomy" id="926571"/>
    <lineage>
        <taxon>Archaea</taxon>
        <taxon>Nitrososphaerota</taxon>
        <taxon>Nitrososphaeria</taxon>
        <taxon>Nitrososphaerales</taxon>
        <taxon>Nitrososphaeraceae</taxon>
        <taxon>Nitrososphaera</taxon>
    </lineage>
</organism>
<protein>
    <submittedName>
        <fullName evidence="1">Uncharacterized protein</fullName>
    </submittedName>
</protein>
<dbReference type="AlphaFoldDB" id="A0A060HG55"/>